<name>A0A6N7W800_9FIRM</name>
<proteinExistence type="predicted"/>
<comment type="caution">
    <text evidence="2">The sequence shown here is derived from an EMBL/GenBank/DDBJ whole genome shotgun (WGS) entry which is preliminary data.</text>
</comment>
<sequence length="306" mass="33876">MAESIEWGGDITSAARTADVSIINAPYDPNMNRMPEIASGDYISMEDGNELFYGQFRGIERSSETGTITYNASDIMIHLLNSRGKYNFKNLSPEEITLMVCRDIGMETGQIASTGIIIPSMLCDSDSYYDIIMKAYTKAFMVNGIKYMCAIKNRKLDVIEKGKQAYGITLSDKVNLYNASISESTEAVINQVKIYDGQGNQIGEVRDELSIAKYGMFQENYTAESGIDPNTAARNLIKEPEQTLSIEAIGNINCTAGNAVTVKDAATQMQGLYWIKSDRHTWQGGVHTMQLDLIFKDMMDAKGMGE</sequence>
<dbReference type="Pfam" id="PF24032">
    <property type="entry name" value="YQBQ"/>
    <property type="match status" value="1"/>
</dbReference>
<evidence type="ECO:0000259" key="1">
    <source>
        <dbReference type="Pfam" id="PF24032"/>
    </source>
</evidence>
<dbReference type="GeneID" id="86056274"/>
<feature type="domain" description="YqbQ/XkdQ" evidence="1">
    <location>
        <begin position="5"/>
        <end position="293"/>
    </location>
</feature>
<keyword evidence="3" id="KW-1185">Reference proteome</keyword>
<gene>
    <name evidence="2" type="ORF">FYJ45_25015</name>
</gene>
<evidence type="ECO:0000313" key="3">
    <source>
        <dbReference type="Proteomes" id="UP000436047"/>
    </source>
</evidence>
<dbReference type="InterPro" id="IPR056937">
    <property type="entry name" value="YqbQ/XkdQ"/>
</dbReference>
<dbReference type="Proteomes" id="UP000436047">
    <property type="component" value="Unassembled WGS sequence"/>
</dbReference>
<dbReference type="RefSeq" id="WP_154467792.1">
    <property type="nucleotide sequence ID" value="NZ_VUMI01000063.1"/>
</dbReference>
<reference evidence="2 3" key="1">
    <citation type="submission" date="2019-08" db="EMBL/GenBank/DDBJ databases">
        <title>In-depth cultivation of the pig gut microbiome towards novel bacterial diversity and tailored functional studies.</title>
        <authorList>
            <person name="Wylensek D."/>
            <person name="Hitch T.C.A."/>
            <person name="Clavel T."/>
        </authorList>
    </citation>
    <scope>NUCLEOTIDE SEQUENCE [LARGE SCALE GENOMIC DNA]</scope>
    <source>
        <strain evidence="2 3">WCA-389-WT-23B</strain>
    </source>
</reference>
<organism evidence="2 3">
    <name type="scientific">Eisenbergiella porci</name>
    <dbReference type="NCBI Taxonomy" id="2652274"/>
    <lineage>
        <taxon>Bacteria</taxon>
        <taxon>Bacillati</taxon>
        <taxon>Bacillota</taxon>
        <taxon>Clostridia</taxon>
        <taxon>Lachnospirales</taxon>
        <taxon>Lachnospiraceae</taxon>
        <taxon>Eisenbergiella</taxon>
    </lineage>
</organism>
<dbReference type="EMBL" id="VUMI01000063">
    <property type="protein sequence ID" value="MSS91376.1"/>
    <property type="molecule type" value="Genomic_DNA"/>
</dbReference>
<evidence type="ECO:0000313" key="2">
    <source>
        <dbReference type="EMBL" id="MSS91376.1"/>
    </source>
</evidence>
<protein>
    <recommendedName>
        <fullName evidence="1">YqbQ/XkdQ domain-containing protein</fullName>
    </recommendedName>
</protein>
<accession>A0A6N7W800</accession>
<dbReference type="AlphaFoldDB" id="A0A6N7W800"/>